<feature type="region of interest" description="Disordered" evidence="1">
    <location>
        <begin position="84"/>
        <end position="124"/>
    </location>
</feature>
<accession>A0A319D1R0</accession>
<gene>
    <name evidence="2" type="ORF">BO71DRAFT_412034</name>
</gene>
<protein>
    <submittedName>
        <fullName evidence="2">Uncharacterized protein</fullName>
    </submittedName>
</protein>
<dbReference type="EMBL" id="KZ825955">
    <property type="protein sequence ID" value="PYH91130.1"/>
    <property type="molecule type" value="Genomic_DNA"/>
</dbReference>
<dbReference type="OrthoDB" id="10608072at2759"/>
<organism evidence="2 3">
    <name type="scientific">Aspergillus ellipticus CBS 707.79</name>
    <dbReference type="NCBI Taxonomy" id="1448320"/>
    <lineage>
        <taxon>Eukaryota</taxon>
        <taxon>Fungi</taxon>
        <taxon>Dikarya</taxon>
        <taxon>Ascomycota</taxon>
        <taxon>Pezizomycotina</taxon>
        <taxon>Eurotiomycetes</taxon>
        <taxon>Eurotiomycetidae</taxon>
        <taxon>Eurotiales</taxon>
        <taxon>Aspergillaceae</taxon>
        <taxon>Aspergillus</taxon>
        <taxon>Aspergillus subgen. Circumdati</taxon>
    </lineage>
</organism>
<dbReference type="AlphaFoldDB" id="A0A319D1R0"/>
<reference evidence="2 3" key="1">
    <citation type="submission" date="2018-02" db="EMBL/GenBank/DDBJ databases">
        <title>The genomes of Aspergillus section Nigri reveals drivers in fungal speciation.</title>
        <authorList>
            <consortium name="DOE Joint Genome Institute"/>
            <person name="Vesth T.C."/>
            <person name="Nybo J."/>
            <person name="Theobald S."/>
            <person name="Brandl J."/>
            <person name="Frisvad J.C."/>
            <person name="Nielsen K.F."/>
            <person name="Lyhne E.K."/>
            <person name="Kogle M.E."/>
            <person name="Kuo A."/>
            <person name="Riley R."/>
            <person name="Clum A."/>
            <person name="Nolan M."/>
            <person name="Lipzen A."/>
            <person name="Salamov A."/>
            <person name="Henrissat B."/>
            <person name="Wiebenga A."/>
            <person name="De vries R.P."/>
            <person name="Grigoriev I.V."/>
            <person name="Mortensen U.H."/>
            <person name="Andersen M.R."/>
            <person name="Baker S.E."/>
        </authorList>
    </citation>
    <scope>NUCLEOTIDE SEQUENCE [LARGE SCALE GENOMIC DNA]</scope>
    <source>
        <strain evidence="2 3">CBS 707.79</strain>
    </source>
</reference>
<keyword evidence="3" id="KW-1185">Reference proteome</keyword>
<evidence type="ECO:0000313" key="3">
    <source>
        <dbReference type="Proteomes" id="UP000247810"/>
    </source>
</evidence>
<sequence length="199" mass="21950">MVFVPGFIQGFSDKSFPERLEAVGGSFATSTFQLLACLPGKPKGIPMSTAKIQLKMDTRNRSPVFPVEKLQEMRDLYDEMQEKWRREAQTPSSGPGDSIDDASPKSNKPLGSRRESDDESDTGSALVIEELSETITAGKRDDLEETGLGLLSSQSRNFQVEVTRVSRYASDNSSRKQASAARRDAAYGELSKQEIQTAY</sequence>
<dbReference type="Proteomes" id="UP000247810">
    <property type="component" value="Unassembled WGS sequence"/>
</dbReference>
<name>A0A319D1R0_9EURO</name>
<feature type="region of interest" description="Disordered" evidence="1">
    <location>
        <begin position="166"/>
        <end position="199"/>
    </location>
</feature>
<evidence type="ECO:0000256" key="1">
    <source>
        <dbReference type="SAM" id="MobiDB-lite"/>
    </source>
</evidence>
<evidence type="ECO:0000313" key="2">
    <source>
        <dbReference type="EMBL" id="PYH91130.1"/>
    </source>
</evidence>
<proteinExistence type="predicted"/>
<dbReference type="VEuPathDB" id="FungiDB:BO71DRAFT_412034"/>